<evidence type="ECO:0000256" key="1">
    <source>
        <dbReference type="ARBA" id="ARBA00007992"/>
    </source>
</evidence>
<evidence type="ECO:0000313" key="7">
    <source>
        <dbReference type="Proteomes" id="UP000078512"/>
    </source>
</evidence>
<keyword evidence="4" id="KW-0560">Oxidoreductase</keyword>
<dbReference type="Gene3D" id="3.50.50.60">
    <property type="entry name" value="FAD/NAD(P)-binding domain"/>
    <property type="match status" value="1"/>
</dbReference>
<dbReference type="Pfam" id="PF01494">
    <property type="entry name" value="FAD_binding_3"/>
    <property type="match status" value="2"/>
</dbReference>
<reference evidence="6 7" key="1">
    <citation type="submission" date="2016-05" db="EMBL/GenBank/DDBJ databases">
        <title>Genome sequencing reveals origins of a unique bacterial endosymbiosis in the earliest lineages of terrestrial Fungi.</title>
        <authorList>
            <consortium name="DOE Joint Genome Institute"/>
            <person name="Uehling J."/>
            <person name="Gryganskyi A."/>
            <person name="Hameed K."/>
            <person name="Tschaplinski T."/>
            <person name="Misztal P."/>
            <person name="Wu S."/>
            <person name="Desiro A."/>
            <person name="Vande Pol N."/>
            <person name="Du Z.-Y."/>
            <person name="Zienkiewicz A."/>
            <person name="Zienkiewicz K."/>
            <person name="Morin E."/>
            <person name="Tisserant E."/>
            <person name="Splivallo R."/>
            <person name="Hainaut M."/>
            <person name="Henrissat B."/>
            <person name="Ohm R."/>
            <person name="Kuo A."/>
            <person name="Yan J."/>
            <person name="Lipzen A."/>
            <person name="Nolan M."/>
            <person name="Labutti K."/>
            <person name="Barry K."/>
            <person name="Goldstein A."/>
            <person name="Labbe J."/>
            <person name="Schadt C."/>
            <person name="Tuskan G."/>
            <person name="Grigoriev I."/>
            <person name="Martin F."/>
            <person name="Vilgalys R."/>
            <person name="Bonito G."/>
        </authorList>
    </citation>
    <scope>NUCLEOTIDE SEQUENCE [LARGE SCALE GENOMIC DNA]</scope>
    <source>
        <strain evidence="6 7">AG-77</strain>
    </source>
</reference>
<dbReference type="AlphaFoldDB" id="A0A197KH07"/>
<dbReference type="OrthoDB" id="655030at2759"/>
<evidence type="ECO:0000256" key="4">
    <source>
        <dbReference type="ARBA" id="ARBA00023002"/>
    </source>
</evidence>
<dbReference type="EMBL" id="KV442011">
    <property type="protein sequence ID" value="OAQ36820.1"/>
    <property type="molecule type" value="Genomic_DNA"/>
</dbReference>
<feature type="domain" description="FAD-binding" evidence="5">
    <location>
        <begin position="13"/>
        <end position="187"/>
    </location>
</feature>
<evidence type="ECO:0000313" key="6">
    <source>
        <dbReference type="EMBL" id="OAQ36820.1"/>
    </source>
</evidence>
<gene>
    <name evidence="6" type="ORF">K457DRAFT_12474</name>
</gene>
<keyword evidence="2" id="KW-0285">Flavoprotein</keyword>
<organism evidence="6 7">
    <name type="scientific">Linnemannia elongata AG-77</name>
    <dbReference type="NCBI Taxonomy" id="1314771"/>
    <lineage>
        <taxon>Eukaryota</taxon>
        <taxon>Fungi</taxon>
        <taxon>Fungi incertae sedis</taxon>
        <taxon>Mucoromycota</taxon>
        <taxon>Mortierellomycotina</taxon>
        <taxon>Mortierellomycetes</taxon>
        <taxon>Mortierellales</taxon>
        <taxon>Mortierellaceae</taxon>
        <taxon>Linnemannia</taxon>
    </lineage>
</organism>
<dbReference type="Proteomes" id="UP000078512">
    <property type="component" value="Unassembled WGS sequence"/>
</dbReference>
<keyword evidence="7" id="KW-1185">Reference proteome</keyword>
<comment type="similarity">
    <text evidence="1">Belongs to the paxM FAD-dependent monooxygenase family.</text>
</comment>
<dbReference type="GO" id="GO:0004497">
    <property type="term" value="F:monooxygenase activity"/>
    <property type="evidence" value="ECO:0007669"/>
    <property type="project" value="InterPro"/>
</dbReference>
<evidence type="ECO:0000256" key="2">
    <source>
        <dbReference type="ARBA" id="ARBA00022630"/>
    </source>
</evidence>
<proteinExistence type="inferred from homology"/>
<protein>
    <submittedName>
        <fullName evidence="6">FAD/NAD(P)-binding domain-containing protein</fullName>
    </submittedName>
</protein>
<dbReference type="PANTHER" id="PTHR47356">
    <property type="entry name" value="FAD-DEPENDENT MONOOXYGENASE ASQG-RELATED"/>
    <property type="match status" value="1"/>
</dbReference>
<sequence>MSTATSTDPQPHILIVGAGLGGLMLGASLERCNIPYTIFERASTVKPLGSALSVGGQIMPVFEQLGLYEKYIDMAKPFTVSTDIRESGESLPALDLKVAEDMCGYSGYIVARPLLYDLFLSQIPKHKILFNKRVLTISEKEEKVTIQTSDNSIYEGDILVGADGAYSAVRQRLYDALEKEGKLPKSDQEDLPFNCTCLVGQTVPLDVDEFPQLKDPEHPFINTLGDDKPFTQNTIAFVVIEHLNEKTSKAAQEQRFRHSENSEWGPHAAQTMCDQTRDFPIPFGNGKLTLGDMYDRTPKDKISKVMLEEKIFKTWYHGRTVLLGDACHKLHPSGGQGAITAMHDAITLANLIYALPSNTSKDIEHAFEEYKAERLPPVIEASKGSQLLSLLLNRGILGTLALLFLKYMPRWLWLKFVEGIVANRPTLGFLREIENKGSKPASVSPSTEKARKVYNKRVIAAAAVSKWSLRQSLSSKPLQAAPNAP</sequence>
<dbReference type="STRING" id="1314771.A0A197KH07"/>
<dbReference type="PRINTS" id="PR00420">
    <property type="entry name" value="RNGMNOXGNASE"/>
</dbReference>
<evidence type="ECO:0000259" key="5">
    <source>
        <dbReference type="Pfam" id="PF01494"/>
    </source>
</evidence>
<accession>A0A197KH07</accession>
<dbReference type="GO" id="GO:0071949">
    <property type="term" value="F:FAD binding"/>
    <property type="evidence" value="ECO:0007669"/>
    <property type="project" value="InterPro"/>
</dbReference>
<feature type="domain" description="FAD-binding" evidence="5">
    <location>
        <begin position="299"/>
        <end position="376"/>
    </location>
</feature>
<dbReference type="PANTHER" id="PTHR47356:SF2">
    <property type="entry name" value="FAD-BINDING DOMAIN-CONTAINING PROTEIN-RELATED"/>
    <property type="match status" value="1"/>
</dbReference>
<name>A0A197KH07_9FUNG</name>
<dbReference type="InterPro" id="IPR036188">
    <property type="entry name" value="FAD/NAD-bd_sf"/>
</dbReference>
<evidence type="ECO:0000256" key="3">
    <source>
        <dbReference type="ARBA" id="ARBA00022827"/>
    </source>
</evidence>
<dbReference type="InterPro" id="IPR050562">
    <property type="entry name" value="FAD_mOase_fung"/>
</dbReference>
<dbReference type="InterPro" id="IPR002938">
    <property type="entry name" value="FAD-bd"/>
</dbReference>
<keyword evidence="3" id="KW-0274">FAD</keyword>
<dbReference type="SUPFAM" id="SSF51905">
    <property type="entry name" value="FAD/NAD(P)-binding domain"/>
    <property type="match status" value="1"/>
</dbReference>